<protein>
    <recommendedName>
        <fullName evidence="4">Death domain-containing protein</fullName>
    </recommendedName>
</protein>
<evidence type="ECO:0008006" key="4">
    <source>
        <dbReference type="Google" id="ProtNLM"/>
    </source>
</evidence>
<reference evidence="3" key="1">
    <citation type="journal article" date="2015" name="Proc. Natl. Acad. Sci. U.S.A.">
        <title>Genome sequence of the Asian Tiger mosquito, Aedes albopictus, reveals insights into its biology, genetics, and evolution.</title>
        <authorList>
            <person name="Chen X.G."/>
            <person name="Jiang X."/>
            <person name="Gu J."/>
            <person name="Xu M."/>
            <person name="Wu Y."/>
            <person name="Deng Y."/>
            <person name="Zhang C."/>
            <person name="Bonizzoni M."/>
            <person name="Dermauw W."/>
            <person name="Vontas J."/>
            <person name="Armbruster P."/>
            <person name="Huang X."/>
            <person name="Yang Y."/>
            <person name="Zhang H."/>
            <person name="He W."/>
            <person name="Peng H."/>
            <person name="Liu Y."/>
            <person name="Wu K."/>
            <person name="Chen J."/>
            <person name="Lirakis M."/>
            <person name="Topalis P."/>
            <person name="Van Leeuwen T."/>
            <person name="Hall A.B."/>
            <person name="Jiang X."/>
            <person name="Thorpe C."/>
            <person name="Mueller R.L."/>
            <person name="Sun C."/>
            <person name="Waterhouse R.M."/>
            <person name="Yan G."/>
            <person name="Tu Z.J."/>
            <person name="Fang X."/>
            <person name="James A.A."/>
        </authorList>
    </citation>
    <scope>NUCLEOTIDE SEQUENCE [LARGE SCALE GENOMIC DNA]</scope>
    <source>
        <strain evidence="3">Foshan</strain>
    </source>
</reference>
<organism evidence="2 3">
    <name type="scientific">Aedes albopictus</name>
    <name type="common">Asian tiger mosquito</name>
    <name type="synonym">Stegomyia albopicta</name>
    <dbReference type="NCBI Taxonomy" id="7160"/>
    <lineage>
        <taxon>Eukaryota</taxon>
        <taxon>Metazoa</taxon>
        <taxon>Ecdysozoa</taxon>
        <taxon>Arthropoda</taxon>
        <taxon>Hexapoda</taxon>
        <taxon>Insecta</taxon>
        <taxon>Pterygota</taxon>
        <taxon>Neoptera</taxon>
        <taxon>Endopterygota</taxon>
        <taxon>Diptera</taxon>
        <taxon>Nematocera</taxon>
        <taxon>Culicoidea</taxon>
        <taxon>Culicidae</taxon>
        <taxon>Culicinae</taxon>
        <taxon>Aedini</taxon>
        <taxon>Aedes</taxon>
        <taxon>Stegomyia</taxon>
    </lineage>
</organism>
<proteinExistence type="predicted"/>
<name>A0ABM2A721_AEDAL</name>
<evidence type="ECO:0000256" key="1">
    <source>
        <dbReference type="SAM" id="MobiDB-lite"/>
    </source>
</evidence>
<evidence type="ECO:0000313" key="2">
    <source>
        <dbReference type="EnsemblMetazoa" id="AALFPA23_025085.P37395"/>
    </source>
</evidence>
<dbReference type="EnsemblMetazoa" id="AALFPA23_025085.R37395">
    <property type="protein sequence ID" value="AALFPA23_025085.P37395"/>
    <property type="gene ID" value="AALFPA23_025085"/>
</dbReference>
<dbReference type="RefSeq" id="XP_062700391.1">
    <property type="nucleotide sequence ID" value="XM_062844407.1"/>
</dbReference>
<keyword evidence="3" id="KW-1185">Reference proteome</keyword>
<feature type="compositionally biased region" description="Basic and acidic residues" evidence="1">
    <location>
        <begin position="128"/>
        <end position="140"/>
    </location>
</feature>
<feature type="compositionally biased region" description="Polar residues" evidence="1">
    <location>
        <begin position="179"/>
        <end position="197"/>
    </location>
</feature>
<sequence length="284" mass="32497">MASDILADLDISRDLLDIFEQCDIGLYELLTLSLQDLKEYLEQTGVNWSYENLFERITSWRKRNKTQIAQLLLSGSSLQEPPEAAASSSLPKADEHFEIVTEIILHPESQREEEQESQPEEEQGESQQEEKEELREKSTDVENSQPEPLAEERVQSPLDQLDTSQSEKTNTVAEDVNKHSSPSVQSYPDQQSRPDTSRLITLNPEWLNGLLLSSEKGKDILRRSEHGELSEPKQQQLAEIVANYHISLHRNLRSEDLENYSLAITTLFKSEKKVRITIDIKIIA</sequence>
<feature type="compositionally biased region" description="Polar residues" evidence="1">
    <location>
        <begin position="157"/>
        <end position="172"/>
    </location>
</feature>
<evidence type="ECO:0000313" key="3">
    <source>
        <dbReference type="Proteomes" id="UP000069940"/>
    </source>
</evidence>
<feature type="region of interest" description="Disordered" evidence="1">
    <location>
        <begin position="108"/>
        <end position="197"/>
    </location>
</feature>
<reference evidence="2" key="2">
    <citation type="submission" date="2025-05" db="UniProtKB">
        <authorList>
            <consortium name="EnsemblMetazoa"/>
        </authorList>
    </citation>
    <scope>IDENTIFICATION</scope>
    <source>
        <strain evidence="2">Foshan</strain>
    </source>
</reference>
<feature type="compositionally biased region" description="Acidic residues" evidence="1">
    <location>
        <begin position="111"/>
        <end position="124"/>
    </location>
</feature>
<dbReference type="Proteomes" id="UP000069940">
    <property type="component" value="Unassembled WGS sequence"/>
</dbReference>
<accession>A0ABM2A721</accession>
<dbReference type="GeneID" id="109425374"/>